<evidence type="ECO:0000313" key="2">
    <source>
        <dbReference type="EMBL" id="QCQ84631.1"/>
    </source>
</evidence>
<dbReference type="Pfam" id="PF09675">
    <property type="entry name" value="Chlamy_scaf"/>
    <property type="match status" value="1"/>
</dbReference>
<proteinExistence type="predicted"/>
<feature type="region of interest" description="Disordered" evidence="1">
    <location>
        <begin position="151"/>
        <end position="186"/>
    </location>
</feature>
<accession>A0A4P8PJM3</accession>
<dbReference type="InterPro" id="IPR014131">
    <property type="entry name" value="Chlamydia_phage_Vp3"/>
</dbReference>
<name>A0A4P8PJM3_9VIRU</name>
<feature type="compositionally biased region" description="Low complexity" evidence="1">
    <location>
        <begin position="165"/>
        <end position="186"/>
    </location>
</feature>
<dbReference type="Proteomes" id="UP000323763">
    <property type="component" value="Segment"/>
</dbReference>
<dbReference type="EMBL" id="MK249139">
    <property type="protein sequence ID" value="QCQ84631.1"/>
    <property type="molecule type" value="Genomic_DNA"/>
</dbReference>
<reference evidence="2" key="1">
    <citation type="submission" date="2018-12" db="EMBL/GenBank/DDBJ databases">
        <title>Singled stranded DNA viruses identified in blackflies (Austrosimulium ungulatum) sampled in New Zealand.</title>
        <authorList>
            <person name="Kraberger S."/>
            <person name="Fontenele R.S."/>
            <person name="Schmidlin K."/>
            <person name="Walters M."/>
            <person name="Varsani A."/>
        </authorList>
    </citation>
    <scope>NUCLEOTIDE SEQUENCE [LARGE SCALE GENOMIC DNA]</scope>
    <source>
        <strain evidence="2">025</strain>
    </source>
</reference>
<organism evidence="2">
    <name type="scientific">Blackfly microvirus SF02</name>
    <dbReference type="NCBI Taxonomy" id="2576452"/>
    <lineage>
        <taxon>Viruses</taxon>
        <taxon>Monodnaviria</taxon>
        <taxon>Sangervirae</taxon>
        <taxon>Phixviricota</taxon>
        <taxon>Malgrandaviricetes</taxon>
        <taxon>Petitvirales</taxon>
        <taxon>Microviridae</taxon>
        <taxon>Microvirus</taxon>
    </lineage>
</organism>
<sequence>MAKDTKPVDPKDPKEVREFVSSEIDERTFEEGALYDFYKPHAGAAVVISDWSPSLTRQEFAEECDINVIMSRYERTGQLPMNMNGVEPRYVDMSAMPTDFREAMDIMIEAEKAFMMLPANVRREFDNDAKMFVDFASMPENLSKMREWGLAVPEKPADAGGGGAQPPSAEPAAAPSAPASAKPLPM</sequence>
<protein>
    <submittedName>
        <fullName evidence="2">Internal scaffolding protein</fullName>
    </submittedName>
</protein>
<evidence type="ECO:0000256" key="1">
    <source>
        <dbReference type="SAM" id="MobiDB-lite"/>
    </source>
</evidence>